<protein>
    <submittedName>
        <fullName evidence="1">Uncharacterized protein</fullName>
    </submittedName>
</protein>
<gene>
    <name evidence="1" type="ORF">CDAR_200801</name>
</gene>
<accession>A0AAV4NYQ9</accession>
<organism evidence="1 2">
    <name type="scientific">Caerostris darwini</name>
    <dbReference type="NCBI Taxonomy" id="1538125"/>
    <lineage>
        <taxon>Eukaryota</taxon>
        <taxon>Metazoa</taxon>
        <taxon>Ecdysozoa</taxon>
        <taxon>Arthropoda</taxon>
        <taxon>Chelicerata</taxon>
        <taxon>Arachnida</taxon>
        <taxon>Araneae</taxon>
        <taxon>Araneomorphae</taxon>
        <taxon>Entelegynae</taxon>
        <taxon>Araneoidea</taxon>
        <taxon>Araneidae</taxon>
        <taxon>Caerostris</taxon>
    </lineage>
</organism>
<comment type="caution">
    <text evidence="1">The sequence shown here is derived from an EMBL/GenBank/DDBJ whole genome shotgun (WGS) entry which is preliminary data.</text>
</comment>
<evidence type="ECO:0000313" key="1">
    <source>
        <dbReference type="EMBL" id="GIX90067.1"/>
    </source>
</evidence>
<dbReference type="Proteomes" id="UP001054837">
    <property type="component" value="Unassembled WGS sequence"/>
</dbReference>
<name>A0AAV4NYQ9_9ARAC</name>
<dbReference type="AlphaFoldDB" id="A0AAV4NYQ9"/>
<reference evidence="1 2" key="1">
    <citation type="submission" date="2021-06" db="EMBL/GenBank/DDBJ databases">
        <title>Caerostris darwini draft genome.</title>
        <authorList>
            <person name="Kono N."/>
            <person name="Arakawa K."/>
        </authorList>
    </citation>
    <scope>NUCLEOTIDE SEQUENCE [LARGE SCALE GENOMIC DNA]</scope>
</reference>
<keyword evidence="2" id="KW-1185">Reference proteome</keyword>
<dbReference type="EMBL" id="BPLQ01002219">
    <property type="protein sequence ID" value="GIX90067.1"/>
    <property type="molecule type" value="Genomic_DNA"/>
</dbReference>
<evidence type="ECO:0000313" key="2">
    <source>
        <dbReference type="Proteomes" id="UP001054837"/>
    </source>
</evidence>
<proteinExistence type="predicted"/>
<sequence length="161" mass="18769">MKVYKLTAVSRTSSQYRQGSRHRYPSKDVQIIRTRSPSVFRANCYPFENITLSLKDTVYSTCCPHHFSRTVWIGQTEKHKRVVPGRLIHSCVAFNTYHIIMAERYYERCYGTCVEISLQLKLPTTAIQQPLPTTALGLPATDLWTTVWVVRNYFCNREIME</sequence>